<dbReference type="AlphaFoldDB" id="A0A1C7P6N1"/>
<proteinExistence type="predicted"/>
<dbReference type="EMBL" id="LGLV01000004">
    <property type="protein sequence ID" value="OBZ96938.1"/>
    <property type="molecule type" value="Genomic_DNA"/>
</dbReference>
<name>A0A1C7P6N1_9HYPH</name>
<dbReference type="PATRIC" id="fig|1612624.7.peg.894"/>
<comment type="caution">
    <text evidence="2">The sequence shown here is derived from an EMBL/GenBank/DDBJ whole genome shotgun (WGS) entry which is preliminary data.</text>
</comment>
<feature type="chain" id="PRO_5008890301" evidence="1">
    <location>
        <begin position="20"/>
        <end position="87"/>
    </location>
</feature>
<protein>
    <submittedName>
        <fullName evidence="2">Uncharacterized protein</fullName>
    </submittedName>
</protein>
<keyword evidence="3" id="KW-1185">Reference proteome</keyword>
<evidence type="ECO:0000313" key="3">
    <source>
        <dbReference type="Proteomes" id="UP000093111"/>
    </source>
</evidence>
<gene>
    <name evidence="2" type="ORF">ADU59_04265</name>
</gene>
<dbReference type="STRING" id="1612624.ADU59_04265"/>
<dbReference type="OrthoDB" id="8404642at2"/>
<evidence type="ECO:0000313" key="2">
    <source>
        <dbReference type="EMBL" id="OBZ96938.1"/>
    </source>
</evidence>
<evidence type="ECO:0000256" key="1">
    <source>
        <dbReference type="SAM" id="SignalP"/>
    </source>
</evidence>
<reference evidence="2 3" key="1">
    <citation type="journal article" date="2016" name="Syst. Appl. Microbiol.">
        <title>Pararhizobium polonicum sp. nov. isolated from tumors on stone fruit rootstocks.</title>
        <authorList>
            <person name="Pulawska J."/>
            <person name="Kuzmanovic N."/>
            <person name="Willems A."/>
            <person name="Pothier J.F."/>
        </authorList>
    </citation>
    <scope>NUCLEOTIDE SEQUENCE [LARGE SCALE GENOMIC DNA]</scope>
    <source>
        <strain evidence="2 3">F5.1</strain>
    </source>
</reference>
<dbReference type="RefSeq" id="WP_068951962.1">
    <property type="nucleotide sequence ID" value="NZ_LGLV01000004.1"/>
</dbReference>
<organism evidence="2 3">
    <name type="scientific">Pararhizobium polonicum</name>
    <dbReference type="NCBI Taxonomy" id="1612624"/>
    <lineage>
        <taxon>Bacteria</taxon>
        <taxon>Pseudomonadati</taxon>
        <taxon>Pseudomonadota</taxon>
        <taxon>Alphaproteobacteria</taxon>
        <taxon>Hyphomicrobiales</taxon>
        <taxon>Rhizobiaceae</taxon>
        <taxon>Rhizobium/Agrobacterium group</taxon>
        <taxon>Pararhizobium</taxon>
    </lineage>
</organism>
<keyword evidence="1" id="KW-0732">Signal</keyword>
<dbReference type="Proteomes" id="UP000093111">
    <property type="component" value="Unassembled WGS sequence"/>
</dbReference>
<sequence>MRKLIIASIVAAGAALSFAAPSEAGGYYGGGYNDGYYGGGYDTVDHSYGHRRHHYKRSYYEPQCWIKKVRQYDYYGNLVVKRIRVCS</sequence>
<accession>A0A1C7P6N1</accession>
<feature type="signal peptide" evidence="1">
    <location>
        <begin position="1"/>
        <end position="19"/>
    </location>
</feature>